<name>A0A5B8RK39_9VIRU</name>
<feature type="transmembrane region" description="Helical" evidence="1">
    <location>
        <begin position="65"/>
        <end position="81"/>
    </location>
</feature>
<keyword evidence="1" id="KW-0812">Transmembrane</keyword>
<sequence>MNMPGKTPIEKIVSFSTKPEKTLTPRSYESIKNTFRTPIPYNCPDVSTHLSDCPVCSNLYGKEKLLYIFLGAMIVIVFLVIKNQLN</sequence>
<dbReference type="EMBL" id="MN081869">
    <property type="protein sequence ID" value="QEA08363.1"/>
    <property type="molecule type" value="Genomic_DNA"/>
</dbReference>
<keyword evidence="1" id="KW-1133">Transmembrane helix</keyword>
<keyword evidence="1" id="KW-0472">Membrane</keyword>
<protein>
    <submittedName>
        <fullName evidence="2">Uncharacterized protein</fullName>
    </submittedName>
</protein>
<organism evidence="2">
    <name type="scientific">Iridovirus Liz-CrIV</name>
    <dbReference type="NCBI Taxonomy" id="2594309"/>
    <lineage>
        <taxon>Viruses</taxon>
        <taxon>Varidnaviria</taxon>
        <taxon>Bamfordvirae</taxon>
        <taxon>Nucleocytoviricota</taxon>
        <taxon>Megaviricetes</taxon>
        <taxon>Pimascovirales</taxon>
        <taxon>Pimascovirales incertae sedis</taxon>
        <taxon>Iridoviridae</taxon>
    </lineage>
</organism>
<reference evidence="2" key="1">
    <citation type="journal article" date="2019" name="Viruses">
        <title>Detection and Characterization of Invertebrate Iridoviruses Found in Reptiles and Prey Insects in Europe over the Past Two Decades.</title>
        <authorList>
            <person name="Papp T."/>
            <person name="Marschang R.E."/>
        </authorList>
    </citation>
    <scope>NUCLEOTIDE SEQUENCE</scope>
    <source>
        <strain evidence="2">Liz-CrIV</strain>
    </source>
</reference>
<evidence type="ECO:0000256" key="1">
    <source>
        <dbReference type="SAM" id="Phobius"/>
    </source>
</evidence>
<accession>A0A5B8RK39</accession>
<evidence type="ECO:0000313" key="2">
    <source>
        <dbReference type="EMBL" id="QEA08363.1"/>
    </source>
</evidence>
<proteinExistence type="predicted"/>